<keyword evidence="1" id="KW-0732">Signal</keyword>
<evidence type="ECO:0000256" key="1">
    <source>
        <dbReference type="SAM" id="SignalP"/>
    </source>
</evidence>
<keyword evidence="3" id="KW-1185">Reference proteome</keyword>
<sequence>MKLYALTLTIIFSINFAHAGSGAVDLSGLTAPQSVIVQSQLNLFSEIAESKITFRNHQQYFKDLQTIIYCGYEAFSNNQLKFSQITKVNEDFIFDTKLLKNKYKVLIANQLSLPNDLSICTKFHDTQIALSYGNEVMDELF</sequence>
<proteinExistence type="predicted"/>
<name>A0A2N4UPX8_9GAMM</name>
<comment type="caution">
    <text evidence="2">The sequence shown here is derived from an EMBL/GenBank/DDBJ whole genome shotgun (WGS) entry which is preliminary data.</text>
</comment>
<feature type="chain" id="PRO_5014768967" evidence="1">
    <location>
        <begin position="20"/>
        <end position="141"/>
    </location>
</feature>
<dbReference type="RefSeq" id="WP_065208241.1">
    <property type="nucleotide sequence ID" value="NZ_JABJXE010000015.1"/>
</dbReference>
<reference evidence="2 3" key="1">
    <citation type="journal article" date="2018" name="Syst. Appl. Microbiol.">
        <title>Photobacterium carnosum sp. nov., isolated from spoiled modified atmosphere packaged poultry meat.</title>
        <authorList>
            <person name="Hilgarth M."/>
            <person name="Fuertes S."/>
            <person name="Ehrmann M."/>
            <person name="Vogel R.F."/>
        </authorList>
    </citation>
    <scope>NUCLEOTIDE SEQUENCE [LARGE SCALE GENOMIC DNA]</scope>
    <source>
        <strain evidence="2 3">TMW 2.2021</strain>
    </source>
</reference>
<evidence type="ECO:0000313" key="3">
    <source>
        <dbReference type="Proteomes" id="UP000234420"/>
    </source>
</evidence>
<protein>
    <submittedName>
        <fullName evidence="2">Uncharacterized protein</fullName>
    </submittedName>
</protein>
<dbReference type="AlphaFoldDB" id="A0A2N4UPX8"/>
<gene>
    <name evidence="2" type="ORF">CIK00_14895</name>
</gene>
<dbReference type="Proteomes" id="UP000234420">
    <property type="component" value="Unassembled WGS sequence"/>
</dbReference>
<dbReference type="EMBL" id="NPIB01000020">
    <property type="protein sequence ID" value="PLC57068.1"/>
    <property type="molecule type" value="Genomic_DNA"/>
</dbReference>
<feature type="signal peptide" evidence="1">
    <location>
        <begin position="1"/>
        <end position="19"/>
    </location>
</feature>
<accession>A0A2N4UPX8</accession>
<evidence type="ECO:0000313" key="2">
    <source>
        <dbReference type="EMBL" id="PLC57068.1"/>
    </source>
</evidence>
<organism evidence="2 3">
    <name type="scientific">Photobacterium carnosum</name>
    <dbReference type="NCBI Taxonomy" id="2023717"/>
    <lineage>
        <taxon>Bacteria</taxon>
        <taxon>Pseudomonadati</taxon>
        <taxon>Pseudomonadota</taxon>
        <taxon>Gammaproteobacteria</taxon>
        <taxon>Vibrionales</taxon>
        <taxon>Vibrionaceae</taxon>
        <taxon>Photobacterium</taxon>
    </lineage>
</organism>